<dbReference type="Proteomes" id="UP001345013">
    <property type="component" value="Unassembled WGS sequence"/>
</dbReference>
<organism evidence="1 2">
    <name type="scientific">Lithohypha guttulata</name>
    <dbReference type="NCBI Taxonomy" id="1690604"/>
    <lineage>
        <taxon>Eukaryota</taxon>
        <taxon>Fungi</taxon>
        <taxon>Dikarya</taxon>
        <taxon>Ascomycota</taxon>
        <taxon>Pezizomycotina</taxon>
        <taxon>Eurotiomycetes</taxon>
        <taxon>Chaetothyriomycetidae</taxon>
        <taxon>Chaetothyriales</taxon>
        <taxon>Trichomeriaceae</taxon>
        <taxon>Lithohypha</taxon>
    </lineage>
</organism>
<dbReference type="EMBL" id="JAVRRG010000317">
    <property type="protein sequence ID" value="KAK5073295.1"/>
    <property type="molecule type" value="Genomic_DNA"/>
</dbReference>
<accession>A0ABR0JUH1</accession>
<comment type="caution">
    <text evidence="1">The sequence shown here is derived from an EMBL/GenBank/DDBJ whole genome shotgun (WGS) entry which is preliminary data.</text>
</comment>
<evidence type="ECO:0000313" key="1">
    <source>
        <dbReference type="EMBL" id="KAK5073295.1"/>
    </source>
</evidence>
<evidence type="ECO:0000313" key="2">
    <source>
        <dbReference type="Proteomes" id="UP001345013"/>
    </source>
</evidence>
<gene>
    <name evidence="1" type="ORF">LTR24_010373</name>
</gene>
<proteinExistence type="predicted"/>
<protein>
    <submittedName>
        <fullName evidence="1">Uncharacterized protein</fullName>
    </submittedName>
</protein>
<sequence>MESNKGHNDIHIVFEFTFEKREKLEEVLKSLVTSGALNCAPHEYEDDGSETSRYPEIRTIPDALTTEVGEIKKLSTTLETPLNSALEMLEDDACVKSALTTTATTFERHIVDMARFLDPDFPITMKAQIPAPRSWWHVLHHAAHDIRPTGGQKRRLRSLHAAYLTLMFTLYAEHLFCHENTPEAHDLNAQELNSGLLLAIKTFDTNWLKLKHDRRVSGQPAIPKNPQTERPEQKLGAPDMWCAIVQARALLALALARAALVTSVCGSGQDVIDCLVGYERKSTDGGKKNVTRNSSAVNRARQHLAEAAELAGWTWRNRMYCSKKAKDAVSTWHERFWPLFTVIESGVLYAAQTSREYGDDVLREPVFTGPARVKLRWDYQCIDLDVAYVYDLTGMD</sequence>
<keyword evidence="2" id="KW-1185">Reference proteome</keyword>
<reference evidence="1 2" key="1">
    <citation type="submission" date="2023-08" db="EMBL/GenBank/DDBJ databases">
        <title>Black Yeasts Isolated from many extreme environments.</title>
        <authorList>
            <person name="Coleine C."/>
            <person name="Stajich J.E."/>
            <person name="Selbmann L."/>
        </authorList>
    </citation>
    <scope>NUCLEOTIDE SEQUENCE [LARGE SCALE GENOMIC DNA]</scope>
    <source>
        <strain evidence="1 2">CCFEE 5885</strain>
    </source>
</reference>
<name>A0ABR0JUH1_9EURO</name>